<comment type="caution">
    <text evidence="1">The sequence shown here is derived from an EMBL/GenBank/DDBJ whole genome shotgun (WGS) entry which is preliminary data.</text>
</comment>
<gene>
    <name evidence="1" type="ORF">Z045_10085</name>
</gene>
<reference evidence="1 2" key="2">
    <citation type="journal article" date="2016" name="Genome Announc.">
        <title>Draft Genome Sequence of a Versatile Hydrocarbon-Degrading Bacterium, Rhodococcus pyridinivorans Strain KG-16, Collected from Oil Fields in India.</title>
        <authorList>
            <person name="Aggarwal R.K."/>
            <person name="Dawar C."/>
            <person name="Phanindranath R."/>
            <person name="Mutnuri L."/>
            <person name="Dayal A.M."/>
        </authorList>
    </citation>
    <scope>NUCLEOTIDE SEQUENCE [LARGE SCALE GENOMIC DNA]</scope>
    <source>
        <strain evidence="1 2">KG-16</strain>
    </source>
</reference>
<evidence type="ECO:0000313" key="2">
    <source>
        <dbReference type="Proteomes" id="UP000053060"/>
    </source>
</evidence>
<dbReference type="RefSeq" id="WP_060651732.1">
    <property type="nucleotide sequence ID" value="NZ_AZXY01000004.1"/>
</dbReference>
<name>A0A0V9ULR6_9NOCA</name>
<accession>A0A0V9ULR6</accession>
<sequence>MFTADRPRAVTLPPVVLGGLRPLYRQMVRNNVPAASFEHTAGRAVFEICLIAGEHGPQLQVRARDFGIDFTLAMTTHFRIAPVMSDDQYRVLCSVLAPGADPAPGIVLDFLQQVVVQSPAVLARTHTCAA</sequence>
<protein>
    <submittedName>
        <fullName evidence="1">Uncharacterized protein</fullName>
    </submittedName>
</protein>
<dbReference type="PATRIC" id="fig|1441730.3.peg.2095"/>
<proteinExistence type="predicted"/>
<reference evidence="2" key="1">
    <citation type="submission" date="2015-01" db="EMBL/GenBank/DDBJ databases">
        <title>Draft genome sequence of Rhodococcus pyridinivorans strain KG-16, a hydrocarbon-degrading bacterium.</title>
        <authorList>
            <person name="Aggarwal R.K."/>
            <person name="Dawar C."/>
        </authorList>
    </citation>
    <scope>NUCLEOTIDE SEQUENCE [LARGE SCALE GENOMIC DNA]</scope>
    <source>
        <strain evidence="2">KG-16</strain>
    </source>
</reference>
<evidence type="ECO:0000313" key="1">
    <source>
        <dbReference type="EMBL" id="KSZ58954.1"/>
    </source>
</evidence>
<dbReference type="Proteomes" id="UP000053060">
    <property type="component" value="Unassembled WGS sequence"/>
</dbReference>
<dbReference type="AlphaFoldDB" id="A0A0V9ULR6"/>
<dbReference type="EMBL" id="AZXY01000004">
    <property type="protein sequence ID" value="KSZ58954.1"/>
    <property type="molecule type" value="Genomic_DNA"/>
</dbReference>
<organism evidence="1 2">
    <name type="scientific">Rhodococcus pyridinivorans KG-16</name>
    <dbReference type="NCBI Taxonomy" id="1441730"/>
    <lineage>
        <taxon>Bacteria</taxon>
        <taxon>Bacillati</taxon>
        <taxon>Actinomycetota</taxon>
        <taxon>Actinomycetes</taxon>
        <taxon>Mycobacteriales</taxon>
        <taxon>Nocardiaceae</taxon>
        <taxon>Rhodococcus</taxon>
    </lineage>
</organism>